<dbReference type="SUPFAM" id="SSF103473">
    <property type="entry name" value="MFS general substrate transporter"/>
    <property type="match status" value="1"/>
</dbReference>
<dbReference type="PROSITE" id="PS50850">
    <property type="entry name" value="MFS"/>
    <property type="match status" value="1"/>
</dbReference>
<dbReference type="InterPro" id="IPR020846">
    <property type="entry name" value="MFS_dom"/>
</dbReference>
<dbReference type="RefSeq" id="WP_058919719.1">
    <property type="nucleotide sequence ID" value="NZ_JBHSQC010000023.1"/>
</dbReference>
<keyword evidence="3 6" id="KW-0812">Transmembrane</keyword>
<proteinExistence type="predicted"/>
<evidence type="ECO:0000256" key="1">
    <source>
        <dbReference type="ARBA" id="ARBA00004651"/>
    </source>
</evidence>
<feature type="transmembrane region" description="Helical" evidence="6">
    <location>
        <begin position="114"/>
        <end position="135"/>
    </location>
</feature>
<feature type="transmembrane region" description="Helical" evidence="6">
    <location>
        <begin position="315"/>
        <end position="340"/>
    </location>
</feature>
<feature type="transmembrane region" description="Helical" evidence="6">
    <location>
        <begin position="88"/>
        <end position="108"/>
    </location>
</feature>
<comment type="caution">
    <text evidence="8">The sequence shown here is derived from an EMBL/GenBank/DDBJ whole genome shotgun (WGS) entry which is preliminary data.</text>
</comment>
<evidence type="ECO:0000256" key="4">
    <source>
        <dbReference type="ARBA" id="ARBA00022989"/>
    </source>
</evidence>
<sequence length="414" mass="44644">MKQQTATGNPTMSGYQKKVLASSAVGYGLENMDIMFLSFSLSSIIADLQLNSAAAGLISTVTNIGMLLGGVFFGVLADKHGRIKMFSYTVYIFAFATAAMYFANNIYLIYFCRFLAGVGAGGEYGIGMALVAEVFSRKKMGAMTSIVTISGQFGSILAAVLAALIIPTLGWNTLFLFGLLPVIMAVLVRKHLDETDEWKQAQKETDGPSTSIKELFKTPKLTRLTISLMLMATVQIAGYFGLMNWLPSILQESLGLSVSGSSIWMISTIIGMSIGMLLFGRILDKLGARTAYALFLLASAASVFLFVTATSEWTLLIGGAVVGFFANGMFAGYGAIVGRLYPTHIRSTANNVILNVGRAVGGFSSVAIGLILDHYNLFAVMLFLSALYLFSFVIMMSIKGLKKDNYQNPDYIVE</sequence>
<feature type="transmembrane region" description="Helical" evidence="6">
    <location>
        <begin position="378"/>
        <end position="398"/>
    </location>
</feature>
<feature type="transmembrane region" description="Helical" evidence="6">
    <location>
        <begin position="142"/>
        <end position="165"/>
    </location>
</feature>
<feature type="transmembrane region" description="Helical" evidence="6">
    <location>
        <begin position="262"/>
        <end position="279"/>
    </location>
</feature>
<organism evidence="8 9">
    <name type="scientific">Carnobacterium antarcticum</name>
    <dbReference type="NCBI Taxonomy" id="2126436"/>
    <lineage>
        <taxon>Bacteria</taxon>
        <taxon>Bacillati</taxon>
        <taxon>Bacillota</taxon>
        <taxon>Bacilli</taxon>
        <taxon>Lactobacillales</taxon>
        <taxon>Carnobacteriaceae</taxon>
        <taxon>Carnobacterium</taxon>
    </lineage>
</organism>
<dbReference type="InterPro" id="IPR036259">
    <property type="entry name" value="MFS_trans_sf"/>
</dbReference>
<evidence type="ECO:0000256" key="5">
    <source>
        <dbReference type="ARBA" id="ARBA00023136"/>
    </source>
</evidence>
<evidence type="ECO:0000256" key="2">
    <source>
        <dbReference type="ARBA" id="ARBA00022448"/>
    </source>
</evidence>
<comment type="subcellular location">
    <subcellularLocation>
        <location evidence="1">Cell membrane</location>
        <topology evidence="1">Multi-pass membrane protein</topology>
    </subcellularLocation>
</comment>
<feature type="transmembrane region" description="Helical" evidence="6">
    <location>
        <begin position="20"/>
        <end position="41"/>
    </location>
</feature>
<feature type="domain" description="Major facilitator superfamily (MFS) profile" evidence="7">
    <location>
        <begin position="19"/>
        <end position="403"/>
    </location>
</feature>
<feature type="transmembrane region" description="Helical" evidence="6">
    <location>
        <begin position="53"/>
        <end position="76"/>
    </location>
</feature>
<keyword evidence="5 6" id="KW-0472">Membrane</keyword>
<keyword evidence="9" id="KW-1185">Reference proteome</keyword>
<reference evidence="9" key="1">
    <citation type="journal article" date="2019" name="Int. J. Syst. Evol. Microbiol.">
        <title>The Global Catalogue of Microorganisms (GCM) 10K type strain sequencing project: providing services to taxonomists for standard genome sequencing and annotation.</title>
        <authorList>
            <consortium name="The Broad Institute Genomics Platform"/>
            <consortium name="The Broad Institute Genome Sequencing Center for Infectious Disease"/>
            <person name="Wu L."/>
            <person name="Ma J."/>
        </authorList>
    </citation>
    <scope>NUCLEOTIDE SEQUENCE [LARGE SCALE GENOMIC DNA]</scope>
    <source>
        <strain evidence="9">KCTC 42143</strain>
    </source>
</reference>
<evidence type="ECO:0000256" key="3">
    <source>
        <dbReference type="ARBA" id="ARBA00022692"/>
    </source>
</evidence>
<dbReference type="Gene3D" id="1.20.1250.20">
    <property type="entry name" value="MFS general substrate transporter like domains"/>
    <property type="match status" value="1"/>
</dbReference>
<dbReference type="PANTHER" id="PTHR23508">
    <property type="entry name" value="CARBOXYLIC ACID TRANSPORTER PROTEIN HOMOLOG"/>
    <property type="match status" value="1"/>
</dbReference>
<evidence type="ECO:0000313" key="9">
    <source>
        <dbReference type="Proteomes" id="UP001597285"/>
    </source>
</evidence>
<evidence type="ECO:0000256" key="6">
    <source>
        <dbReference type="SAM" id="Phobius"/>
    </source>
</evidence>
<keyword evidence="2" id="KW-0813">Transport</keyword>
<keyword evidence="4 6" id="KW-1133">Transmembrane helix</keyword>
<dbReference type="Pfam" id="PF07690">
    <property type="entry name" value="MFS_1"/>
    <property type="match status" value="1"/>
</dbReference>
<dbReference type="Proteomes" id="UP001597285">
    <property type="component" value="Unassembled WGS sequence"/>
</dbReference>
<dbReference type="EMBL" id="JBHUFF010000017">
    <property type="protein sequence ID" value="MFD1800100.1"/>
    <property type="molecule type" value="Genomic_DNA"/>
</dbReference>
<evidence type="ECO:0000313" key="8">
    <source>
        <dbReference type="EMBL" id="MFD1800100.1"/>
    </source>
</evidence>
<accession>A0ABW4NPN6</accession>
<protein>
    <submittedName>
        <fullName evidence="8">MFS transporter</fullName>
    </submittedName>
</protein>
<dbReference type="PANTHER" id="PTHR23508:SF10">
    <property type="entry name" value="CARBOXYLIC ACID TRANSPORTER PROTEIN HOMOLOG"/>
    <property type="match status" value="1"/>
</dbReference>
<name>A0ABW4NPN6_9LACT</name>
<feature type="transmembrane region" description="Helical" evidence="6">
    <location>
        <begin position="291"/>
        <end position="309"/>
    </location>
</feature>
<dbReference type="InterPro" id="IPR011701">
    <property type="entry name" value="MFS"/>
</dbReference>
<feature type="transmembrane region" description="Helical" evidence="6">
    <location>
        <begin position="352"/>
        <end position="372"/>
    </location>
</feature>
<evidence type="ECO:0000259" key="7">
    <source>
        <dbReference type="PROSITE" id="PS50850"/>
    </source>
</evidence>
<feature type="transmembrane region" description="Helical" evidence="6">
    <location>
        <begin position="171"/>
        <end position="188"/>
    </location>
</feature>
<feature type="transmembrane region" description="Helical" evidence="6">
    <location>
        <begin position="221"/>
        <end position="242"/>
    </location>
</feature>
<gene>
    <name evidence="8" type="ORF">ACFSBK_09600</name>
</gene>